<dbReference type="EMBL" id="CP078093">
    <property type="protein sequence ID" value="QXM05121.1"/>
    <property type="molecule type" value="Genomic_DNA"/>
</dbReference>
<proteinExistence type="predicted"/>
<protein>
    <submittedName>
        <fullName evidence="1">Uncharacterized protein</fullName>
    </submittedName>
</protein>
<dbReference type="RefSeq" id="WP_218281821.1">
    <property type="nucleotide sequence ID" value="NZ_CP078093.1"/>
</dbReference>
<evidence type="ECO:0000313" key="2">
    <source>
        <dbReference type="Proteomes" id="UP000886818"/>
    </source>
</evidence>
<name>A0ABX8RDV7_9CLOT</name>
<sequence>MNANYMFEPMLFPANQMNQFEEFMKQYGDKSEKYILDEIARIANSVPEKTIQQYIKNLDLLSQIEGFVSNEHRRKIDNVKRILLTSSYSKEQSTSAQSFGTSLLLWFLILVSIWRKPYYRPHRPYQPYPYRRRRFPFYPHY</sequence>
<reference evidence="1" key="1">
    <citation type="submission" date="2021-07" db="EMBL/GenBank/DDBJ databases">
        <title>Complete genome sequence of Crassaminicella sp. 143-21, isolated from a deep-sea hydrothermal vent.</title>
        <authorList>
            <person name="Li X."/>
        </authorList>
    </citation>
    <scope>NUCLEOTIDE SEQUENCE</scope>
    <source>
        <strain evidence="1">143-21</strain>
    </source>
</reference>
<gene>
    <name evidence="1" type="ORF">KVH43_06835</name>
</gene>
<dbReference type="Proteomes" id="UP000886818">
    <property type="component" value="Chromosome"/>
</dbReference>
<evidence type="ECO:0000313" key="1">
    <source>
        <dbReference type="EMBL" id="QXM05121.1"/>
    </source>
</evidence>
<keyword evidence="2" id="KW-1185">Reference proteome</keyword>
<organism evidence="1 2">
    <name type="scientific">Crassaminicella indica</name>
    <dbReference type="NCBI Taxonomy" id="2855394"/>
    <lineage>
        <taxon>Bacteria</taxon>
        <taxon>Bacillati</taxon>
        <taxon>Bacillota</taxon>
        <taxon>Clostridia</taxon>
        <taxon>Eubacteriales</taxon>
        <taxon>Clostridiaceae</taxon>
        <taxon>Crassaminicella</taxon>
    </lineage>
</organism>
<accession>A0ABX8RDV7</accession>